<dbReference type="RefSeq" id="WP_092648714.1">
    <property type="nucleotide sequence ID" value="NZ_LT629792.1"/>
</dbReference>
<accession>A0ABY0V8M8</accession>
<dbReference type="Pfam" id="PF18986">
    <property type="entry name" value="DUF5719"/>
    <property type="match status" value="1"/>
</dbReference>
<evidence type="ECO:0000313" key="3">
    <source>
        <dbReference type="Proteomes" id="UP000198976"/>
    </source>
</evidence>
<keyword evidence="1" id="KW-0472">Membrane</keyword>
<dbReference type="EMBL" id="LT629792">
    <property type="protein sequence ID" value="SDT98454.1"/>
    <property type="molecule type" value="Genomic_DNA"/>
</dbReference>
<organism evidence="2 3">
    <name type="scientific">Schaalia radingae</name>
    <dbReference type="NCBI Taxonomy" id="131110"/>
    <lineage>
        <taxon>Bacteria</taxon>
        <taxon>Bacillati</taxon>
        <taxon>Actinomycetota</taxon>
        <taxon>Actinomycetes</taxon>
        <taxon>Actinomycetales</taxon>
        <taxon>Actinomycetaceae</taxon>
        <taxon>Schaalia</taxon>
    </lineage>
</organism>
<protein>
    <recommendedName>
        <fullName evidence="4">Secreted protein</fullName>
    </recommendedName>
</protein>
<keyword evidence="3" id="KW-1185">Reference proteome</keyword>
<reference evidence="2 3" key="1">
    <citation type="submission" date="2016-10" db="EMBL/GenBank/DDBJ databases">
        <authorList>
            <person name="Varghese N."/>
            <person name="Submissions S."/>
        </authorList>
    </citation>
    <scope>NUCLEOTIDE SEQUENCE [LARGE SCALE GENOMIC DNA]</scope>
    <source>
        <strain evidence="2 3">DSM 9169</strain>
    </source>
</reference>
<evidence type="ECO:0000256" key="1">
    <source>
        <dbReference type="SAM" id="Phobius"/>
    </source>
</evidence>
<keyword evidence="1" id="KW-0812">Transmembrane</keyword>
<name>A0ABY0V8M8_9ACTO</name>
<evidence type="ECO:0008006" key="4">
    <source>
        <dbReference type="Google" id="ProtNLM"/>
    </source>
</evidence>
<proteinExistence type="predicted"/>
<feature type="transmembrane region" description="Helical" evidence="1">
    <location>
        <begin position="21"/>
        <end position="40"/>
    </location>
</feature>
<keyword evidence="1" id="KW-1133">Transmembrane helix</keyword>
<gene>
    <name evidence="2" type="ORF">SAMN04489714_1424</name>
</gene>
<sequence>MSTAHTPTAVPRTKLARSRRPMVAALITIMAIASICYLAARSATTQPSAIGPARIEAPVVTASPSSVTLGCPGGLDDPQAVGNTRMPAQWWVSPAGSSGVNAGGNDAAKNEPHVALTVTGERVQRATALVLSGNGGGELRSLVLDTCRPALQDQWVALGSTLVGEDVVLQLVNPSDKSTQVSIDAISESGPTTTPGPAVVVPPQSRMSLLAASWFPGYERLALHVRADGPGVIAWAQSSGMNGETPLGLTRIAGQPASLDSVIALPDRTALESAAIRIAVPSGENAQVTLSVLNPVGTTPLAGTDQLTVDNGTVLDVDISTLDDQARAIRVQSDVPIATTVMVKTVGSQWNGSQTHWEDRDASVGVAPVTTLTIPARQDLGALLSDILAEEQVARPTALETASGAELSTMSVLVTTGANATQVSIGDLTHDLPAGTSTQIDLDEAAQQTLEASQPVHVSLALSAKTPTGMLHAVTGLDHAGLGQGQETILMTPSR</sequence>
<evidence type="ECO:0000313" key="2">
    <source>
        <dbReference type="EMBL" id="SDT98454.1"/>
    </source>
</evidence>
<dbReference type="Proteomes" id="UP000198976">
    <property type="component" value="Chromosome I"/>
</dbReference>
<dbReference type="InterPro" id="IPR043777">
    <property type="entry name" value="DUF5719"/>
</dbReference>